<name>A0A2G9QLW7_AQUCT</name>
<dbReference type="Pfam" id="PF00255">
    <property type="entry name" value="GSHPx"/>
    <property type="match status" value="1"/>
</dbReference>
<dbReference type="Proteomes" id="UP000228934">
    <property type="component" value="Unassembled WGS sequence"/>
</dbReference>
<keyword evidence="6" id="KW-1185">Reference proteome</keyword>
<sequence length="75" mass="8608">MQYIELNALQEELRGTGFVILGFPCNQFGLQEPGSNDEILNGLKTECTTRRTERYWVCHLGISLQSIWSTGTWKQ</sequence>
<accession>A0A2G9QLW7</accession>
<dbReference type="PROSITE" id="PS00763">
    <property type="entry name" value="GLUTATHIONE_PEROXID_2"/>
    <property type="match status" value="1"/>
</dbReference>
<dbReference type="OrthoDB" id="446890at2759"/>
<dbReference type="Gene3D" id="3.40.30.10">
    <property type="entry name" value="Glutaredoxin"/>
    <property type="match status" value="1"/>
</dbReference>
<keyword evidence="4" id="KW-0560">Oxidoreductase</keyword>
<evidence type="ECO:0000313" key="6">
    <source>
        <dbReference type="Proteomes" id="UP000228934"/>
    </source>
</evidence>
<proteinExistence type="inferred from homology"/>
<evidence type="ECO:0000256" key="4">
    <source>
        <dbReference type="ARBA" id="ARBA00023002"/>
    </source>
</evidence>
<dbReference type="PANTHER" id="PTHR11592">
    <property type="entry name" value="GLUTATHIONE PEROXIDASE"/>
    <property type="match status" value="1"/>
</dbReference>
<organism evidence="5 6">
    <name type="scientific">Aquarana catesbeiana</name>
    <name type="common">American bullfrog</name>
    <name type="synonym">Rana catesbeiana</name>
    <dbReference type="NCBI Taxonomy" id="8400"/>
    <lineage>
        <taxon>Eukaryota</taxon>
        <taxon>Metazoa</taxon>
        <taxon>Chordata</taxon>
        <taxon>Craniata</taxon>
        <taxon>Vertebrata</taxon>
        <taxon>Euteleostomi</taxon>
        <taxon>Amphibia</taxon>
        <taxon>Batrachia</taxon>
        <taxon>Anura</taxon>
        <taxon>Neobatrachia</taxon>
        <taxon>Ranoidea</taxon>
        <taxon>Ranidae</taxon>
        <taxon>Aquarana</taxon>
    </lineage>
</organism>
<dbReference type="GO" id="GO:0006979">
    <property type="term" value="P:response to oxidative stress"/>
    <property type="evidence" value="ECO:0007669"/>
    <property type="project" value="InterPro"/>
</dbReference>
<dbReference type="PANTHER" id="PTHR11592:SF32">
    <property type="entry name" value="GLUTATHIONE PEROXIDASE 3"/>
    <property type="match status" value="1"/>
</dbReference>
<protein>
    <recommendedName>
        <fullName evidence="2">glutathione peroxidase</fullName>
        <ecNumber evidence="2">1.11.1.9</ecNumber>
    </recommendedName>
</protein>
<dbReference type="GO" id="GO:0004602">
    <property type="term" value="F:glutathione peroxidase activity"/>
    <property type="evidence" value="ECO:0007669"/>
    <property type="project" value="UniProtKB-EC"/>
</dbReference>
<reference evidence="6" key="1">
    <citation type="journal article" date="2017" name="Nat. Commun.">
        <title>The North American bullfrog draft genome provides insight into hormonal regulation of long noncoding RNA.</title>
        <authorList>
            <person name="Hammond S.A."/>
            <person name="Warren R.L."/>
            <person name="Vandervalk B.P."/>
            <person name="Kucuk E."/>
            <person name="Khan H."/>
            <person name="Gibb E.A."/>
            <person name="Pandoh P."/>
            <person name="Kirk H."/>
            <person name="Zhao Y."/>
            <person name="Jones M."/>
            <person name="Mungall A.J."/>
            <person name="Coope R."/>
            <person name="Pleasance S."/>
            <person name="Moore R.A."/>
            <person name="Holt R.A."/>
            <person name="Round J.M."/>
            <person name="Ohora S."/>
            <person name="Walle B.V."/>
            <person name="Veldhoen N."/>
            <person name="Helbing C.C."/>
            <person name="Birol I."/>
        </authorList>
    </citation>
    <scope>NUCLEOTIDE SEQUENCE [LARGE SCALE GENOMIC DNA]</scope>
</reference>
<dbReference type="InterPro" id="IPR036249">
    <property type="entry name" value="Thioredoxin-like_sf"/>
</dbReference>
<dbReference type="EC" id="1.11.1.9" evidence="2"/>
<dbReference type="PROSITE" id="PS51355">
    <property type="entry name" value="GLUTATHIONE_PEROXID_3"/>
    <property type="match status" value="1"/>
</dbReference>
<dbReference type="SUPFAM" id="SSF52833">
    <property type="entry name" value="Thioredoxin-like"/>
    <property type="match status" value="1"/>
</dbReference>
<dbReference type="InterPro" id="IPR029760">
    <property type="entry name" value="GPX_CS"/>
</dbReference>
<gene>
    <name evidence="5" type="ORF">AB205_0131820</name>
</gene>
<keyword evidence="3" id="KW-0575">Peroxidase</keyword>
<evidence type="ECO:0000256" key="2">
    <source>
        <dbReference type="ARBA" id="ARBA00012310"/>
    </source>
</evidence>
<evidence type="ECO:0000256" key="3">
    <source>
        <dbReference type="ARBA" id="ARBA00022559"/>
    </source>
</evidence>
<dbReference type="AlphaFoldDB" id="A0A2G9QLW7"/>
<evidence type="ECO:0000256" key="1">
    <source>
        <dbReference type="ARBA" id="ARBA00006926"/>
    </source>
</evidence>
<dbReference type="InterPro" id="IPR000889">
    <property type="entry name" value="Glutathione_peroxidase"/>
</dbReference>
<comment type="similarity">
    <text evidence="1">Belongs to the glutathione peroxidase family.</text>
</comment>
<dbReference type="EMBL" id="KV952616">
    <property type="protein sequence ID" value="PIO16546.1"/>
    <property type="molecule type" value="Genomic_DNA"/>
</dbReference>
<evidence type="ECO:0000313" key="5">
    <source>
        <dbReference type="EMBL" id="PIO16546.1"/>
    </source>
</evidence>